<name>A0A1W2CCD3_9FIRM</name>
<reference evidence="2 3" key="1">
    <citation type="submission" date="2017-04" db="EMBL/GenBank/DDBJ databases">
        <authorList>
            <person name="Afonso C.L."/>
            <person name="Miller P.J."/>
            <person name="Scott M.A."/>
            <person name="Spackman E."/>
            <person name="Goraichik I."/>
            <person name="Dimitrov K.M."/>
            <person name="Suarez D.L."/>
            <person name="Swayne D.E."/>
        </authorList>
    </citation>
    <scope>NUCLEOTIDE SEQUENCE [LARGE SCALE GENOMIC DNA]</scope>
    <source>
        <strain evidence="2 3">DSM 5090</strain>
    </source>
</reference>
<evidence type="ECO:0000256" key="1">
    <source>
        <dbReference type="SAM" id="MobiDB-lite"/>
    </source>
</evidence>
<protein>
    <submittedName>
        <fullName evidence="2">Uncharacterized protein</fullName>
    </submittedName>
</protein>
<accession>A0A1W2CCD3</accession>
<gene>
    <name evidence="2" type="ORF">SAMN04488500_11079</name>
</gene>
<organism evidence="2 3">
    <name type="scientific">Sporomusa malonica</name>
    <dbReference type="NCBI Taxonomy" id="112901"/>
    <lineage>
        <taxon>Bacteria</taxon>
        <taxon>Bacillati</taxon>
        <taxon>Bacillota</taxon>
        <taxon>Negativicutes</taxon>
        <taxon>Selenomonadales</taxon>
        <taxon>Sporomusaceae</taxon>
        <taxon>Sporomusa</taxon>
    </lineage>
</organism>
<evidence type="ECO:0000313" key="2">
    <source>
        <dbReference type="EMBL" id="SMC82654.1"/>
    </source>
</evidence>
<dbReference type="RefSeq" id="WP_084576149.1">
    <property type="nucleotide sequence ID" value="NZ_CP155572.1"/>
</dbReference>
<dbReference type="STRING" id="112901.SAMN04488500_11079"/>
<keyword evidence="3" id="KW-1185">Reference proteome</keyword>
<dbReference type="OrthoDB" id="1684649at2"/>
<dbReference type="AlphaFoldDB" id="A0A1W2CCD3"/>
<dbReference type="Proteomes" id="UP000192738">
    <property type="component" value="Unassembled WGS sequence"/>
</dbReference>
<sequence length="66" mass="6842">MTTKKTAFWNGKNLAGESQVGANSLISEGPRTSPTQAKYEVSNDTISAAGLQPSAQSAKEITKEGG</sequence>
<dbReference type="EMBL" id="FWXI01000010">
    <property type="protein sequence ID" value="SMC82654.1"/>
    <property type="molecule type" value="Genomic_DNA"/>
</dbReference>
<feature type="region of interest" description="Disordered" evidence="1">
    <location>
        <begin position="47"/>
        <end position="66"/>
    </location>
</feature>
<evidence type="ECO:0000313" key="3">
    <source>
        <dbReference type="Proteomes" id="UP000192738"/>
    </source>
</evidence>
<proteinExistence type="predicted"/>